<comment type="caution">
    <text evidence="1">The sequence shown here is derived from an EMBL/GenBank/DDBJ whole genome shotgun (WGS) entry which is preliminary data.</text>
</comment>
<evidence type="ECO:0000313" key="1">
    <source>
        <dbReference type="EMBL" id="KHG02265.1"/>
    </source>
</evidence>
<organism evidence="1 2">
    <name type="scientific">Gossypium arboreum</name>
    <name type="common">Tree cotton</name>
    <name type="synonym">Gossypium nanking</name>
    <dbReference type="NCBI Taxonomy" id="29729"/>
    <lineage>
        <taxon>Eukaryota</taxon>
        <taxon>Viridiplantae</taxon>
        <taxon>Streptophyta</taxon>
        <taxon>Embryophyta</taxon>
        <taxon>Tracheophyta</taxon>
        <taxon>Spermatophyta</taxon>
        <taxon>Magnoliopsida</taxon>
        <taxon>eudicotyledons</taxon>
        <taxon>Gunneridae</taxon>
        <taxon>Pentapetalae</taxon>
        <taxon>rosids</taxon>
        <taxon>malvids</taxon>
        <taxon>Malvales</taxon>
        <taxon>Malvaceae</taxon>
        <taxon>Malvoideae</taxon>
        <taxon>Gossypium</taxon>
    </lineage>
</organism>
<evidence type="ECO:0000313" key="2">
    <source>
        <dbReference type="Proteomes" id="UP000032142"/>
    </source>
</evidence>
<name>A0A0B0MND4_GOSAR</name>
<keyword evidence="2" id="KW-1185">Reference proteome</keyword>
<dbReference type="EMBL" id="JRRC01254195">
    <property type="protein sequence ID" value="KHG02265.1"/>
    <property type="molecule type" value="Genomic_DNA"/>
</dbReference>
<proteinExistence type="predicted"/>
<sequence length="18" mass="2033">MLVYSGAGRTYRTSTRIT</sequence>
<dbReference type="AlphaFoldDB" id="A0A0B0MND4"/>
<protein>
    <submittedName>
        <fullName evidence="1">Uncharacterized protein</fullName>
    </submittedName>
</protein>
<gene>
    <name evidence="1" type="ORF">F383_26029</name>
</gene>
<dbReference type="Proteomes" id="UP000032142">
    <property type="component" value="Unassembled WGS sequence"/>
</dbReference>
<accession>A0A0B0MND4</accession>
<reference evidence="2" key="1">
    <citation type="submission" date="2014-09" db="EMBL/GenBank/DDBJ databases">
        <authorList>
            <person name="Mudge J."/>
            <person name="Ramaraj T."/>
            <person name="Lindquist I.E."/>
            <person name="Bharti A.K."/>
            <person name="Sundararajan A."/>
            <person name="Cameron C.T."/>
            <person name="Woodward J.E."/>
            <person name="May G.D."/>
            <person name="Brubaker C."/>
            <person name="Broadhvest J."/>
            <person name="Wilkins T.A."/>
        </authorList>
    </citation>
    <scope>NUCLEOTIDE SEQUENCE</scope>
    <source>
        <strain evidence="2">cv. AKA8401</strain>
    </source>
</reference>